<dbReference type="Proteomes" id="UP000600365">
    <property type="component" value="Unassembled WGS sequence"/>
</dbReference>
<accession>A0A918CZ52</accession>
<protein>
    <submittedName>
        <fullName evidence="1">Uncharacterized protein</fullName>
    </submittedName>
</protein>
<name>A0A918CZ52_9ACTN</name>
<sequence>MAGSPTVLIDGADLFAAPGTAASVSCRLYRSPDGRTEGAPTVDDLQRAVYVAEAATTATARP</sequence>
<evidence type="ECO:0000313" key="2">
    <source>
        <dbReference type="Proteomes" id="UP000600365"/>
    </source>
</evidence>
<evidence type="ECO:0000313" key="1">
    <source>
        <dbReference type="EMBL" id="GGN51233.1"/>
    </source>
</evidence>
<reference evidence="1 2" key="1">
    <citation type="journal article" date="2014" name="Int. J. Syst. Evol. Microbiol.">
        <title>Complete genome sequence of Corynebacterium casei LMG S-19264T (=DSM 44701T), isolated from a smear-ripened cheese.</title>
        <authorList>
            <consortium name="US DOE Joint Genome Institute (JGI-PGF)"/>
            <person name="Walter F."/>
            <person name="Albersmeier A."/>
            <person name="Kalinowski J."/>
            <person name="Ruckert C."/>
        </authorList>
    </citation>
    <scope>NUCLEOTIDE SEQUENCE [LARGE SCALE GENOMIC DNA]</scope>
    <source>
        <strain evidence="1 2">CGMCC 4.7111</strain>
    </source>
</reference>
<organism evidence="1 2">
    <name type="scientific">Streptomyces albiflavescens</name>
    <dbReference type="NCBI Taxonomy" id="1623582"/>
    <lineage>
        <taxon>Bacteria</taxon>
        <taxon>Bacillati</taxon>
        <taxon>Actinomycetota</taxon>
        <taxon>Actinomycetes</taxon>
        <taxon>Kitasatosporales</taxon>
        <taxon>Streptomycetaceae</taxon>
        <taxon>Streptomyces</taxon>
    </lineage>
</organism>
<keyword evidence="2" id="KW-1185">Reference proteome</keyword>
<gene>
    <name evidence="1" type="ORF">GCM10011579_006850</name>
</gene>
<dbReference type="EMBL" id="BMMM01000001">
    <property type="protein sequence ID" value="GGN51233.1"/>
    <property type="molecule type" value="Genomic_DNA"/>
</dbReference>
<comment type="caution">
    <text evidence="1">The sequence shown here is derived from an EMBL/GenBank/DDBJ whole genome shotgun (WGS) entry which is preliminary data.</text>
</comment>
<dbReference type="AlphaFoldDB" id="A0A918CZ52"/>
<proteinExistence type="predicted"/>
<dbReference type="RefSeq" id="WP_189184282.1">
    <property type="nucleotide sequence ID" value="NZ_BMMM01000001.1"/>
</dbReference>